<dbReference type="PROSITE" id="PS50896">
    <property type="entry name" value="LISH"/>
    <property type="match status" value="1"/>
</dbReference>
<sequence>MWNKDPNISWTQLGVSLRVARHLSASGPLKLQKNGPKPFCPDEKPGPEPWSPEPSEKPCPEPWAPEPNEKLVPEPWTPDTDEKPGLEPWTPETDEKPGPEPWTPTITCPRIGENRLHQINGDSSIGKFFRLDKYIHDYLVKKGMHETAEAFASEADVGSPTDVANQSPEGYLEDWWDVFYGMFSSNQAKHAQESYAEVARTIDNVAHNVSPVVPAFSAERSQEQCHLRTLEDEVTSNLRSLEIDRPSQRAPFVTDSSHSMEQILNMPQQLEPRDEGEERGIYFEQTLPMEPNSDAHKKAMLLVPDLSEADSSIGSCSGMQQTP</sequence>
<keyword evidence="3" id="KW-1185">Reference proteome</keyword>
<feature type="compositionally biased region" description="Polar residues" evidence="1">
    <location>
        <begin position="309"/>
        <end position="323"/>
    </location>
</feature>
<dbReference type="PANTHER" id="PTHR44376">
    <property type="entry name" value="TRANSCRIPTIONAL REGULATOR OF FILAMENTOUS GROWTH FLO8"/>
    <property type="match status" value="1"/>
</dbReference>
<feature type="region of interest" description="Disordered" evidence="1">
    <location>
        <begin position="26"/>
        <end position="103"/>
    </location>
</feature>
<dbReference type="SMART" id="SM00667">
    <property type="entry name" value="LisH"/>
    <property type="match status" value="1"/>
</dbReference>
<proteinExistence type="predicted"/>
<name>A0ABS8SEQ3_DATST</name>
<accession>A0ABS8SEQ3</accession>
<feature type="region of interest" description="Disordered" evidence="1">
    <location>
        <begin position="285"/>
        <end position="323"/>
    </location>
</feature>
<evidence type="ECO:0000313" key="3">
    <source>
        <dbReference type="Proteomes" id="UP000823775"/>
    </source>
</evidence>
<dbReference type="InterPro" id="IPR044716">
    <property type="entry name" value="LEUNIG-like"/>
</dbReference>
<dbReference type="Pfam" id="PF08513">
    <property type="entry name" value="LisH"/>
    <property type="match status" value="1"/>
</dbReference>
<comment type="caution">
    <text evidence="2">The sequence shown here is derived from an EMBL/GenBank/DDBJ whole genome shotgun (WGS) entry which is preliminary data.</text>
</comment>
<gene>
    <name evidence="2" type="primary">WDR95_1</name>
    <name evidence="2" type="ORF">HAX54_033961</name>
</gene>
<dbReference type="InterPro" id="IPR006594">
    <property type="entry name" value="LisH"/>
</dbReference>
<dbReference type="PANTHER" id="PTHR44376:SF8">
    <property type="entry name" value="TRANSCRIPTIONAL COREPRESSOR LEUNIG-LIKE"/>
    <property type="match status" value="1"/>
</dbReference>
<protein>
    <submittedName>
        <fullName evidence="2">WD40 repeat domain 95</fullName>
    </submittedName>
</protein>
<dbReference type="Proteomes" id="UP000823775">
    <property type="component" value="Unassembled WGS sequence"/>
</dbReference>
<evidence type="ECO:0000256" key="1">
    <source>
        <dbReference type="SAM" id="MobiDB-lite"/>
    </source>
</evidence>
<organism evidence="2 3">
    <name type="scientific">Datura stramonium</name>
    <name type="common">Jimsonweed</name>
    <name type="synonym">Common thornapple</name>
    <dbReference type="NCBI Taxonomy" id="4076"/>
    <lineage>
        <taxon>Eukaryota</taxon>
        <taxon>Viridiplantae</taxon>
        <taxon>Streptophyta</taxon>
        <taxon>Embryophyta</taxon>
        <taxon>Tracheophyta</taxon>
        <taxon>Spermatophyta</taxon>
        <taxon>Magnoliopsida</taxon>
        <taxon>eudicotyledons</taxon>
        <taxon>Gunneridae</taxon>
        <taxon>Pentapetalae</taxon>
        <taxon>asterids</taxon>
        <taxon>lamiids</taxon>
        <taxon>Solanales</taxon>
        <taxon>Solanaceae</taxon>
        <taxon>Solanoideae</taxon>
        <taxon>Datureae</taxon>
        <taxon>Datura</taxon>
    </lineage>
</organism>
<dbReference type="EMBL" id="JACEIK010000437">
    <property type="protein sequence ID" value="MCD7457044.1"/>
    <property type="molecule type" value="Genomic_DNA"/>
</dbReference>
<reference evidence="2 3" key="1">
    <citation type="journal article" date="2021" name="BMC Genomics">
        <title>Datura genome reveals duplications of psychoactive alkaloid biosynthetic genes and high mutation rate following tissue culture.</title>
        <authorList>
            <person name="Rajewski A."/>
            <person name="Carter-House D."/>
            <person name="Stajich J."/>
            <person name="Litt A."/>
        </authorList>
    </citation>
    <scope>NUCLEOTIDE SEQUENCE [LARGE SCALE GENOMIC DNA]</scope>
    <source>
        <strain evidence="2">AR-01</strain>
    </source>
</reference>
<evidence type="ECO:0000313" key="2">
    <source>
        <dbReference type="EMBL" id="MCD7457044.1"/>
    </source>
</evidence>